<evidence type="ECO:0000313" key="2">
    <source>
        <dbReference type="Proteomes" id="UP000821865"/>
    </source>
</evidence>
<keyword evidence="2" id="KW-1185">Reference proteome</keyword>
<accession>A0ACB8CDR8</accession>
<evidence type="ECO:0000313" key="1">
    <source>
        <dbReference type="EMBL" id="KAH7940816.1"/>
    </source>
</evidence>
<sequence length="121" mass="13199">MVSSASLYTSSIAKAECFAITLIRRVPTNSQETRSPDVSPALSSSTHVFVRNCAVRKPLQLHYSGRCSVLERRPTTFVMKVNGCPDTIALDHLKPAYIEAYPTSTPPECDATLLHPSTPPP</sequence>
<gene>
    <name evidence="1" type="ORF">HPB49_006197</name>
</gene>
<proteinExistence type="predicted"/>
<dbReference type="Proteomes" id="UP000821865">
    <property type="component" value="Chromosome 7"/>
</dbReference>
<organism evidence="1 2">
    <name type="scientific">Dermacentor silvarum</name>
    <name type="common">Tick</name>
    <dbReference type="NCBI Taxonomy" id="543639"/>
    <lineage>
        <taxon>Eukaryota</taxon>
        <taxon>Metazoa</taxon>
        <taxon>Ecdysozoa</taxon>
        <taxon>Arthropoda</taxon>
        <taxon>Chelicerata</taxon>
        <taxon>Arachnida</taxon>
        <taxon>Acari</taxon>
        <taxon>Parasitiformes</taxon>
        <taxon>Ixodida</taxon>
        <taxon>Ixodoidea</taxon>
        <taxon>Ixodidae</taxon>
        <taxon>Rhipicephalinae</taxon>
        <taxon>Dermacentor</taxon>
    </lineage>
</organism>
<comment type="caution">
    <text evidence="1">The sequence shown here is derived from an EMBL/GenBank/DDBJ whole genome shotgun (WGS) entry which is preliminary data.</text>
</comment>
<reference evidence="1" key="1">
    <citation type="submission" date="2020-05" db="EMBL/GenBank/DDBJ databases">
        <title>Large-scale comparative analyses of tick genomes elucidate their genetic diversity and vector capacities.</title>
        <authorList>
            <person name="Jia N."/>
            <person name="Wang J."/>
            <person name="Shi W."/>
            <person name="Du L."/>
            <person name="Sun Y."/>
            <person name="Zhan W."/>
            <person name="Jiang J."/>
            <person name="Wang Q."/>
            <person name="Zhang B."/>
            <person name="Ji P."/>
            <person name="Sakyi L.B."/>
            <person name="Cui X."/>
            <person name="Yuan T."/>
            <person name="Jiang B."/>
            <person name="Yang W."/>
            <person name="Lam T.T.-Y."/>
            <person name="Chang Q."/>
            <person name="Ding S."/>
            <person name="Wang X."/>
            <person name="Zhu J."/>
            <person name="Ruan X."/>
            <person name="Zhao L."/>
            <person name="Wei J."/>
            <person name="Que T."/>
            <person name="Du C."/>
            <person name="Cheng J."/>
            <person name="Dai P."/>
            <person name="Han X."/>
            <person name="Huang E."/>
            <person name="Gao Y."/>
            <person name="Liu J."/>
            <person name="Shao H."/>
            <person name="Ye R."/>
            <person name="Li L."/>
            <person name="Wei W."/>
            <person name="Wang X."/>
            <person name="Wang C."/>
            <person name="Yang T."/>
            <person name="Huo Q."/>
            <person name="Li W."/>
            <person name="Guo W."/>
            <person name="Chen H."/>
            <person name="Zhou L."/>
            <person name="Ni X."/>
            <person name="Tian J."/>
            <person name="Zhou Y."/>
            <person name="Sheng Y."/>
            <person name="Liu T."/>
            <person name="Pan Y."/>
            <person name="Xia L."/>
            <person name="Li J."/>
            <person name="Zhao F."/>
            <person name="Cao W."/>
        </authorList>
    </citation>
    <scope>NUCLEOTIDE SEQUENCE</scope>
    <source>
        <strain evidence="1">Dsil-2018</strain>
    </source>
</reference>
<name>A0ACB8CDR8_DERSI</name>
<protein>
    <submittedName>
        <fullName evidence="1">Uncharacterized protein</fullName>
    </submittedName>
</protein>
<dbReference type="EMBL" id="CM023476">
    <property type="protein sequence ID" value="KAH7940816.1"/>
    <property type="molecule type" value="Genomic_DNA"/>
</dbReference>